<dbReference type="GO" id="GO:0003723">
    <property type="term" value="F:RNA binding"/>
    <property type="evidence" value="ECO:0007669"/>
    <property type="project" value="InterPro"/>
</dbReference>
<evidence type="ECO:0000313" key="3">
    <source>
        <dbReference type="EMBL" id="MPA66216.1"/>
    </source>
</evidence>
<gene>
    <name evidence="3" type="ORF">Din_035657</name>
</gene>
<dbReference type="NCBIfam" id="TIGR00756">
    <property type="entry name" value="PPR"/>
    <property type="match status" value="4"/>
</dbReference>
<dbReference type="Pfam" id="PF01535">
    <property type="entry name" value="PPR"/>
    <property type="match status" value="4"/>
</dbReference>
<feature type="repeat" description="PPR" evidence="2">
    <location>
        <begin position="356"/>
        <end position="390"/>
    </location>
</feature>
<dbReference type="InterPro" id="IPR046848">
    <property type="entry name" value="E_motif"/>
</dbReference>
<proteinExistence type="predicted"/>
<evidence type="ECO:0000256" key="2">
    <source>
        <dbReference type="PROSITE-ProRule" id="PRU00708"/>
    </source>
</evidence>
<dbReference type="InterPro" id="IPR046960">
    <property type="entry name" value="PPR_At4g14850-like_plant"/>
</dbReference>
<dbReference type="PANTHER" id="PTHR47926">
    <property type="entry name" value="PENTATRICOPEPTIDE REPEAT-CONTAINING PROTEIN"/>
    <property type="match status" value="1"/>
</dbReference>
<feature type="repeat" description="PPR" evidence="2">
    <location>
        <begin position="79"/>
        <end position="113"/>
    </location>
</feature>
<dbReference type="PROSITE" id="PS51375">
    <property type="entry name" value="PPR"/>
    <property type="match status" value="4"/>
</dbReference>
<dbReference type="PANTHER" id="PTHR47926:SF437">
    <property type="entry name" value="PENTACOTRIPEPTIDE-REPEAT REGION OF PRORP DOMAIN-CONTAINING PROTEIN"/>
    <property type="match status" value="1"/>
</dbReference>
<dbReference type="InterPro" id="IPR011990">
    <property type="entry name" value="TPR-like_helical_dom_sf"/>
</dbReference>
<reference evidence="3" key="1">
    <citation type="submission" date="2019-08" db="EMBL/GenBank/DDBJ databases">
        <title>Reference gene set and small RNA set construction with multiple tissues from Davidia involucrata Baill.</title>
        <authorList>
            <person name="Yang H."/>
            <person name="Zhou C."/>
            <person name="Li G."/>
            <person name="Wang J."/>
            <person name="Gao P."/>
            <person name="Wang M."/>
            <person name="Wang R."/>
            <person name="Zhao Y."/>
        </authorList>
    </citation>
    <scope>NUCLEOTIDE SEQUENCE</scope>
    <source>
        <tissue evidence="3">Mixed with DoveR01_LX</tissue>
    </source>
</reference>
<dbReference type="FunFam" id="1.25.40.10:FF:000470">
    <property type="entry name" value="Pentatricopeptide repeat-containing protein At5g66520"/>
    <property type="match status" value="1"/>
</dbReference>
<evidence type="ECO:0008006" key="4">
    <source>
        <dbReference type="Google" id="ProtNLM"/>
    </source>
</evidence>
<keyword evidence="1" id="KW-0677">Repeat</keyword>
<dbReference type="EMBL" id="GHES01035657">
    <property type="protein sequence ID" value="MPA66216.1"/>
    <property type="molecule type" value="Transcribed_RNA"/>
</dbReference>
<dbReference type="InterPro" id="IPR002885">
    <property type="entry name" value="PPR_rpt"/>
</dbReference>
<protein>
    <recommendedName>
        <fullName evidence="4">Pentatricopeptide repeat-containing protein</fullName>
    </recommendedName>
</protein>
<dbReference type="Pfam" id="PF12854">
    <property type="entry name" value="PPR_1"/>
    <property type="match status" value="1"/>
</dbReference>
<feature type="repeat" description="PPR" evidence="2">
    <location>
        <begin position="182"/>
        <end position="216"/>
    </location>
</feature>
<feature type="repeat" description="PPR" evidence="2">
    <location>
        <begin position="253"/>
        <end position="287"/>
    </location>
</feature>
<sequence>MSRLFINVNHSIKTWKWCMSLAQRCTNMRQLKAIQAIFITHGLHHNNYAISKLLAFCALSEFGSLSYASHLFTQIHAPNSFIYNTLIRAYSRSSQPQLALHYFHLMLSNDSLCPDHHTFPFVLMACGNASRVFAGKKIHNWVIKNSLALLDGHVQTALIRFYVECKILDDAQKVFDGISNLDVFQCNVLINGYLQFGLASEALNVFRNMLLAEIEPDEFCVTTGLTACAHLAALKQGKWIHDYVNKKKWLATDVFVGTALVDMYAKCGCIDMAVEVFERMPKRNLFSWAAIIGGFAVHGDARKSIHCLERMQVEDGLQPDGVVLLGVLVACNHAGLLKEGQFLLDNMEALYGVVPQHEHYSCVVDLLCRAGQLDEAFQLIRRMPMKPLASVWGSLLSGCRTRNSVNLAELAVKELLLIANGNGAEEDGAYVQLSNIYLDVLKCEDASRIRRLIGDRGLKKTPGCSMIEVNGEVNEFVSGDVSHSHRVQIHAILDLMYLDSIHHPS</sequence>
<dbReference type="FunFam" id="1.25.40.10:FF:001236">
    <property type="entry name" value="Pentatricopeptide repeat-containing protein At3g28660"/>
    <property type="match status" value="1"/>
</dbReference>
<dbReference type="Pfam" id="PF20431">
    <property type="entry name" value="E_motif"/>
    <property type="match status" value="1"/>
</dbReference>
<name>A0A5B7BDH6_DAVIN</name>
<organism evidence="3">
    <name type="scientific">Davidia involucrata</name>
    <name type="common">Dove tree</name>
    <dbReference type="NCBI Taxonomy" id="16924"/>
    <lineage>
        <taxon>Eukaryota</taxon>
        <taxon>Viridiplantae</taxon>
        <taxon>Streptophyta</taxon>
        <taxon>Embryophyta</taxon>
        <taxon>Tracheophyta</taxon>
        <taxon>Spermatophyta</taxon>
        <taxon>Magnoliopsida</taxon>
        <taxon>eudicotyledons</taxon>
        <taxon>Gunneridae</taxon>
        <taxon>Pentapetalae</taxon>
        <taxon>asterids</taxon>
        <taxon>Cornales</taxon>
        <taxon>Nyssaceae</taxon>
        <taxon>Davidia</taxon>
    </lineage>
</organism>
<evidence type="ECO:0000256" key="1">
    <source>
        <dbReference type="ARBA" id="ARBA00022737"/>
    </source>
</evidence>
<accession>A0A5B7BDH6</accession>
<dbReference type="Gene3D" id="1.25.40.10">
    <property type="entry name" value="Tetratricopeptide repeat domain"/>
    <property type="match status" value="3"/>
</dbReference>
<dbReference type="AlphaFoldDB" id="A0A5B7BDH6"/>
<dbReference type="GO" id="GO:0009451">
    <property type="term" value="P:RNA modification"/>
    <property type="evidence" value="ECO:0007669"/>
    <property type="project" value="InterPro"/>
</dbReference>